<keyword evidence="1" id="KW-0805">Transcription regulation</keyword>
<dbReference type="InterPro" id="IPR009057">
    <property type="entry name" value="Homeodomain-like_sf"/>
</dbReference>
<dbReference type="PANTHER" id="PTHR43280">
    <property type="entry name" value="ARAC-FAMILY TRANSCRIPTIONAL REGULATOR"/>
    <property type="match status" value="1"/>
</dbReference>
<accession>A0ABN8GFN9</accession>
<feature type="domain" description="Response regulatory" evidence="6">
    <location>
        <begin position="3"/>
        <end position="120"/>
    </location>
</feature>
<dbReference type="InterPro" id="IPR011006">
    <property type="entry name" value="CheY-like_superfamily"/>
</dbReference>
<evidence type="ECO:0000259" key="6">
    <source>
        <dbReference type="PROSITE" id="PS50110"/>
    </source>
</evidence>
<gene>
    <name evidence="7" type="ORF">PAECIP111891_03121</name>
</gene>
<sequence>MLQILLVEDEANLRLRFRKLLEDMIGGCKVVGEASNGVEALEWLRTNTADVVITDIRMNVMNGIELTKRIKEQNPAMPVVIISGYSDFAIAVEAIRYEVSAYLLKPVDRVELTLVIQKLTQKLKGVANTAKELEMSPSMQGGGLPLENEERQIIRRIKELIAQRLEQDISLQYLADQVNLNHRYLSVLFKTETGINLSDYVTQCRMEKAKSLLRHSQLKIQDISRLSGYPNAKYFMSVFKQMVGSTPTEYREHPEESSSSISNS</sequence>
<name>A0ABN8GFN9_9BACL</name>
<dbReference type="SUPFAM" id="SSF52172">
    <property type="entry name" value="CheY-like"/>
    <property type="match status" value="1"/>
</dbReference>
<protein>
    <submittedName>
        <fullName evidence="7">Response regulatory protein</fullName>
    </submittedName>
</protein>
<dbReference type="SUPFAM" id="SSF46689">
    <property type="entry name" value="Homeodomain-like"/>
    <property type="match status" value="2"/>
</dbReference>
<proteinExistence type="predicted"/>
<evidence type="ECO:0000256" key="3">
    <source>
        <dbReference type="ARBA" id="ARBA00023163"/>
    </source>
</evidence>
<dbReference type="PROSITE" id="PS00041">
    <property type="entry name" value="HTH_ARAC_FAMILY_1"/>
    <property type="match status" value="1"/>
</dbReference>
<dbReference type="Pfam" id="PF00072">
    <property type="entry name" value="Response_reg"/>
    <property type="match status" value="1"/>
</dbReference>
<dbReference type="EMBL" id="CAKMMW010000008">
    <property type="protein sequence ID" value="CAH1207900.1"/>
    <property type="molecule type" value="Genomic_DNA"/>
</dbReference>
<keyword evidence="4" id="KW-0597">Phosphoprotein</keyword>
<feature type="modified residue" description="4-aspartylphosphate" evidence="4">
    <location>
        <position position="55"/>
    </location>
</feature>
<keyword evidence="2" id="KW-0238">DNA-binding</keyword>
<dbReference type="PROSITE" id="PS50110">
    <property type="entry name" value="RESPONSE_REGULATORY"/>
    <property type="match status" value="1"/>
</dbReference>
<evidence type="ECO:0000313" key="8">
    <source>
        <dbReference type="Proteomes" id="UP000838821"/>
    </source>
</evidence>
<dbReference type="InterPro" id="IPR018062">
    <property type="entry name" value="HTH_AraC-typ_CS"/>
</dbReference>
<organism evidence="7 8">
    <name type="scientific">Paenibacillus allorhizoplanae</name>
    <dbReference type="NCBI Taxonomy" id="2905648"/>
    <lineage>
        <taxon>Bacteria</taxon>
        <taxon>Bacillati</taxon>
        <taxon>Bacillota</taxon>
        <taxon>Bacilli</taxon>
        <taxon>Bacillales</taxon>
        <taxon>Paenibacillaceae</taxon>
        <taxon>Paenibacillus</taxon>
    </lineage>
</organism>
<dbReference type="SMART" id="SM00342">
    <property type="entry name" value="HTH_ARAC"/>
    <property type="match status" value="1"/>
</dbReference>
<evidence type="ECO:0000256" key="2">
    <source>
        <dbReference type="ARBA" id="ARBA00023125"/>
    </source>
</evidence>
<feature type="domain" description="HTH araC/xylS-type" evidence="5">
    <location>
        <begin position="155"/>
        <end position="253"/>
    </location>
</feature>
<dbReference type="RefSeq" id="WP_236288459.1">
    <property type="nucleotide sequence ID" value="NZ_CAKMMW010000008.1"/>
</dbReference>
<dbReference type="PROSITE" id="PS01124">
    <property type="entry name" value="HTH_ARAC_FAMILY_2"/>
    <property type="match status" value="1"/>
</dbReference>
<reference evidence="7" key="1">
    <citation type="submission" date="2022-01" db="EMBL/GenBank/DDBJ databases">
        <authorList>
            <person name="Criscuolo A."/>
        </authorList>
    </citation>
    <scope>NUCLEOTIDE SEQUENCE</scope>
    <source>
        <strain evidence="7">CIP111891</strain>
    </source>
</reference>
<dbReference type="InterPro" id="IPR020449">
    <property type="entry name" value="Tscrpt_reg_AraC-type_HTH"/>
</dbReference>
<keyword evidence="3" id="KW-0804">Transcription</keyword>
<dbReference type="Gene3D" id="1.10.10.60">
    <property type="entry name" value="Homeodomain-like"/>
    <property type="match status" value="2"/>
</dbReference>
<dbReference type="PRINTS" id="PR00032">
    <property type="entry name" value="HTHARAC"/>
</dbReference>
<evidence type="ECO:0000259" key="5">
    <source>
        <dbReference type="PROSITE" id="PS01124"/>
    </source>
</evidence>
<dbReference type="InterPro" id="IPR001789">
    <property type="entry name" value="Sig_transdc_resp-reg_receiver"/>
</dbReference>
<evidence type="ECO:0000313" key="7">
    <source>
        <dbReference type="EMBL" id="CAH1207900.1"/>
    </source>
</evidence>
<dbReference type="Pfam" id="PF12833">
    <property type="entry name" value="HTH_18"/>
    <property type="match status" value="1"/>
</dbReference>
<dbReference type="Proteomes" id="UP000838821">
    <property type="component" value="Unassembled WGS sequence"/>
</dbReference>
<comment type="caution">
    <text evidence="7">The sequence shown here is derived from an EMBL/GenBank/DDBJ whole genome shotgun (WGS) entry which is preliminary data.</text>
</comment>
<evidence type="ECO:0000256" key="4">
    <source>
        <dbReference type="PROSITE-ProRule" id="PRU00169"/>
    </source>
</evidence>
<dbReference type="SMART" id="SM00448">
    <property type="entry name" value="REC"/>
    <property type="match status" value="1"/>
</dbReference>
<dbReference type="PANTHER" id="PTHR43280:SF2">
    <property type="entry name" value="HTH-TYPE TRANSCRIPTIONAL REGULATOR EXSA"/>
    <property type="match status" value="1"/>
</dbReference>
<evidence type="ECO:0000256" key="1">
    <source>
        <dbReference type="ARBA" id="ARBA00023015"/>
    </source>
</evidence>
<dbReference type="Gene3D" id="3.40.50.2300">
    <property type="match status" value="1"/>
</dbReference>
<dbReference type="CDD" id="cd17536">
    <property type="entry name" value="REC_YesN-like"/>
    <property type="match status" value="1"/>
</dbReference>
<dbReference type="InterPro" id="IPR018060">
    <property type="entry name" value="HTH_AraC"/>
</dbReference>
<keyword evidence="8" id="KW-1185">Reference proteome</keyword>